<keyword evidence="2" id="KW-1133">Transmembrane helix</keyword>
<gene>
    <name evidence="3" type="ORF">FVP74_08345</name>
</gene>
<reference evidence="3 4" key="1">
    <citation type="submission" date="2019-08" db="EMBL/GenBank/DDBJ databases">
        <authorList>
            <person name="Dong K."/>
        </authorList>
    </citation>
    <scope>NUCLEOTIDE SEQUENCE [LARGE SCALE GENOMIC DNA]</scope>
    <source>
        <strain evidence="3 4">K-1</strain>
    </source>
</reference>
<comment type="caution">
    <text evidence="3">The sequence shown here is derived from an EMBL/GenBank/DDBJ whole genome shotgun (WGS) entry which is preliminary data.</text>
</comment>
<evidence type="ECO:0000256" key="1">
    <source>
        <dbReference type="SAM" id="MobiDB-lite"/>
    </source>
</evidence>
<evidence type="ECO:0000313" key="3">
    <source>
        <dbReference type="EMBL" id="TXK11341.1"/>
    </source>
</evidence>
<feature type="transmembrane region" description="Helical" evidence="2">
    <location>
        <begin position="6"/>
        <end position="30"/>
    </location>
</feature>
<keyword evidence="2" id="KW-0472">Membrane</keyword>
<feature type="region of interest" description="Disordered" evidence="1">
    <location>
        <begin position="36"/>
        <end position="78"/>
    </location>
</feature>
<dbReference type="RefSeq" id="WP_147051113.1">
    <property type="nucleotide sequence ID" value="NZ_BKAH01000012.1"/>
</dbReference>
<protein>
    <submittedName>
        <fullName evidence="3">Uncharacterized protein</fullName>
    </submittedName>
</protein>
<name>A0A5C8HY49_9MICO</name>
<feature type="compositionally biased region" description="Basic and acidic residues" evidence="1">
    <location>
        <begin position="36"/>
        <end position="69"/>
    </location>
</feature>
<proteinExistence type="predicted"/>
<dbReference type="Proteomes" id="UP000321949">
    <property type="component" value="Unassembled WGS sequence"/>
</dbReference>
<organism evidence="3 4">
    <name type="scientific">Microbacterium saccharophilum</name>
    <dbReference type="NCBI Taxonomy" id="1213358"/>
    <lineage>
        <taxon>Bacteria</taxon>
        <taxon>Bacillati</taxon>
        <taxon>Actinomycetota</taxon>
        <taxon>Actinomycetes</taxon>
        <taxon>Micrococcales</taxon>
        <taxon>Microbacteriaceae</taxon>
        <taxon>Microbacterium</taxon>
    </lineage>
</organism>
<sequence length="238" mass="26502">MDAAAWGAAWGVIVAALVAGLVSAVVAYATMKRDDDVRAKEQKRSDDIRAEDQKRADKTRADDQEHASKELQAALDRQEASTRAAWDFERGKIREDEGRAAARFLLTRLRVIRDSFDLQSPDMWGYSVDRAKRNDVEDASLLIPDSSLRRYVVNAMEAIDHLSYAVEHATYILEAGVSVPSVQRKVLLDLMREVGSYGASNAWNEESSTLAASIGDAIDNAYRQVLAEEEWQREQGLG</sequence>
<dbReference type="EMBL" id="VRSX01000003">
    <property type="protein sequence ID" value="TXK11341.1"/>
    <property type="molecule type" value="Genomic_DNA"/>
</dbReference>
<evidence type="ECO:0000256" key="2">
    <source>
        <dbReference type="SAM" id="Phobius"/>
    </source>
</evidence>
<evidence type="ECO:0000313" key="4">
    <source>
        <dbReference type="Proteomes" id="UP000321949"/>
    </source>
</evidence>
<dbReference type="AlphaFoldDB" id="A0A5C8HY49"/>
<keyword evidence="4" id="KW-1185">Reference proteome</keyword>
<keyword evidence="2" id="KW-0812">Transmembrane</keyword>
<accession>A0A5C8HY49</accession>